<dbReference type="Pfam" id="PF00364">
    <property type="entry name" value="Biotin_lipoyl"/>
    <property type="match status" value="1"/>
</dbReference>
<sequence>MIKDIRLPDLGEGIEGAEVSEVVVDPGDTVTAEDTILVLESDKASMEIPAEVNGTVTDVSVATGDEVKTGQLLIKIEISDSADIVVEEPVLSEETKQIVKPFEEEKTQDATLYPTIDDASSTDKVFASPGVRRLARELGINLQIIKGSGPKKRVTKDDLNGYIKLQMAISAGSIPATQPVIDFSQWGHVEVKKLTKIKQIAGDRLQQAWQLIPHVTQFDEADITDLDILRKEMKKLGAEKEIKVTFLPFLMKALSFVLKEMPEFNSSLNHTKQNLILKNYYHLGVAVDTPRGLTVPVVRDVDKKSVFELSEELMDLSARARNKKLKPDELKGGTFTISSLGGIGGTAFSPIVNNPEVAIMGVSRSAWKKVYDKASSEFLAKYIMPFSLSYDHRVIDGAAAAAFTSRFADILSDLDHFKD</sequence>
<dbReference type="GO" id="GO:0005737">
    <property type="term" value="C:cytoplasm"/>
    <property type="evidence" value="ECO:0007669"/>
    <property type="project" value="TreeGrafter"/>
</dbReference>
<dbReference type="InterPro" id="IPR011053">
    <property type="entry name" value="Single_hybrid_motif"/>
</dbReference>
<dbReference type="PANTHER" id="PTHR43178">
    <property type="entry name" value="DIHYDROLIPOAMIDE ACETYLTRANSFERASE COMPONENT OF PYRUVATE DEHYDROGENASE COMPLEX"/>
    <property type="match status" value="1"/>
</dbReference>
<evidence type="ECO:0000256" key="5">
    <source>
        <dbReference type="ARBA" id="ARBA00022679"/>
    </source>
</evidence>
<name>A0A381R4C1_9ZZZZ</name>
<keyword evidence="5" id="KW-0808">Transferase</keyword>
<evidence type="ECO:0000256" key="1">
    <source>
        <dbReference type="ARBA" id="ARBA00001938"/>
    </source>
</evidence>
<dbReference type="Gene3D" id="3.30.559.10">
    <property type="entry name" value="Chloramphenicol acetyltransferase-like domain"/>
    <property type="match status" value="1"/>
</dbReference>
<evidence type="ECO:0000256" key="3">
    <source>
        <dbReference type="ARBA" id="ARBA00013114"/>
    </source>
</evidence>
<reference evidence="14" key="1">
    <citation type="submission" date="2018-05" db="EMBL/GenBank/DDBJ databases">
        <authorList>
            <person name="Lanie J.A."/>
            <person name="Ng W.-L."/>
            <person name="Kazmierczak K.M."/>
            <person name="Andrzejewski T.M."/>
            <person name="Davidsen T.M."/>
            <person name="Wayne K.J."/>
            <person name="Tettelin H."/>
            <person name="Glass J.I."/>
            <person name="Rusch D."/>
            <person name="Podicherti R."/>
            <person name="Tsui H.-C.T."/>
            <person name="Winkler M.E."/>
        </authorList>
    </citation>
    <scope>NUCLEOTIDE SEQUENCE</scope>
</reference>
<dbReference type="PROSITE" id="PS50968">
    <property type="entry name" value="BIOTINYL_LIPOYL"/>
    <property type="match status" value="1"/>
</dbReference>
<dbReference type="Pfam" id="PF02817">
    <property type="entry name" value="E3_binding"/>
    <property type="match status" value="1"/>
</dbReference>
<proteinExistence type="inferred from homology"/>
<dbReference type="PROSITE" id="PS51826">
    <property type="entry name" value="PSBD"/>
    <property type="match status" value="1"/>
</dbReference>
<evidence type="ECO:0000256" key="2">
    <source>
        <dbReference type="ARBA" id="ARBA00007317"/>
    </source>
</evidence>
<dbReference type="SUPFAM" id="SSF51230">
    <property type="entry name" value="Single hybrid motif"/>
    <property type="match status" value="1"/>
</dbReference>
<dbReference type="InterPro" id="IPR004167">
    <property type="entry name" value="PSBD"/>
</dbReference>
<feature type="domain" description="Lipoyl-binding" evidence="12">
    <location>
        <begin position="2"/>
        <end position="77"/>
    </location>
</feature>
<dbReference type="AlphaFoldDB" id="A0A381R4C1"/>
<dbReference type="InterPro" id="IPR000089">
    <property type="entry name" value="Biotin_lipoyl"/>
</dbReference>
<evidence type="ECO:0000313" key="14">
    <source>
        <dbReference type="EMBL" id="SUZ84677.1"/>
    </source>
</evidence>
<gene>
    <name evidence="14" type="ORF">METZ01_LOCUS37531</name>
</gene>
<dbReference type="GO" id="GO:0031405">
    <property type="term" value="F:lipoic acid binding"/>
    <property type="evidence" value="ECO:0007669"/>
    <property type="project" value="TreeGrafter"/>
</dbReference>
<organism evidence="14">
    <name type="scientific">marine metagenome</name>
    <dbReference type="NCBI Taxonomy" id="408172"/>
    <lineage>
        <taxon>unclassified sequences</taxon>
        <taxon>metagenomes</taxon>
        <taxon>ecological metagenomes</taxon>
    </lineage>
</organism>
<feature type="domain" description="Peripheral subunit-binding (PSBD)" evidence="13">
    <location>
        <begin position="126"/>
        <end position="163"/>
    </location>
</feature>
<dbReference type="Gene3D" id="4.10.320.10">
    <property type="entry name" value="E3-binding domain"/>
    <property type="match status" value="1"/>
</dbReference>
<keyword evidence="6" id="KW-0450">Lipoyl</keyword>
<comment type="function">
    <text evidence="8">The pyruvate dehydrogenase complex catalyzes the overall conversion of pyruvate to acetyl-CoA and CO(2). It contains multiple copies of three enzymatic components: pyruvate dehydrogenase (E1), dihydrolipoamide acetyltransferase (E2) and lipoamide dehydrogenase (E3).</text>
</comment>
<evidence type="ECO:0000259" key="12">
    <source>
        <dbReference type="PROSITE" id="PS50968"/>
    </source>
</evidence>
<comment type="catalytic activity">
    <reaction evidence="11">
        <text>N(6)-[(R)-dihydrolipoyl]-L-lysyl-[protein] + acetyl-CoA = N(6)-[(R)-S(8)-acetyldihydrolipoyl]-L-lysyl-[protein] + CoA</text>
        <dbReference type="Rhea" id="RHEA:17017"/>
        <dbReference type="Rhea" id="RHEA-COMP:10475"/>
        <dbReference type="Rhea" id="RHEA-COMP:10478"/>
        <dbReference type="ChEBI" id="CHEBI:57287"/>
        <dbReference type="ChEBI" id="CHEBI:57288"/>
        <dbReference type="ChEBI" id="CHEBI:83100"/>
        <dbReference type="ChEBI" id="CHEBI:83111"/>
        <dbReference type="EC" id="2.3.1.12"/>
    </reaction>
</comment>
<dbReference type="FunFam" id="3.30.559.10:FF:000004">
    <property type="entry name" value="Acetyltransferase component of pyruvate dehydrogenase complex"/>
    <property type="match status" value="1"/>
</dbReference>
<evidence type="ECO:0000256" key="11">
    <source>
        <dbReference type="ARBA" id="ARBA00048370"/>
    </source>
</evidence>
<protein>
    <recommendedName>
        <fullName evidence="4">Dihydrolipoyllysine-residue acetyltransferase component of pyruvate dehydrogenase complex</fullName>
        <ecNumber evidence="3">2.3.1.12</ecNumber>
    </recommendedName>
    <alternativeName>
        <fullName evidence="9">Dihydrolipoamide acetyltransferase component of pyruvate dehydrogenase complex</fullName>
    </alternativeName>
    <alternativeName>
        <fullName evidence="10">E2</fullName>
    </alternativeName>
</protein>
<comment type="cofactor">
    <cofactor evidence="1">
        <name>(R)-lipoate</name>
        <dbReference type="ChEBI" id="CHEBI:83088"/>
    </cofactor>
</comment>
<dbReference type="PROSITE" id="PS00189">
    <property type="entry name" value="LIPOYL"/>
    <property type="match status" value="1"/>
</dbReference>
<dbReference type="InterPro" id="IPR003016">
    <property type="entry name" value="2-oxoA_DH_lipoyl-BS"/>
</dbReference>
<comment type="similarity">
    <text evidence="2">Belongs to the 2-oxoacid dehydrogenase family.</text>
</comment>
<dbReference type="SUPFAM" id="SSF52777">
    <property type="entry name" value="CoA-dependent acyltransferases"/>
    <property type="match status" value="1"/>
</dbReference>
<dbReference type="InterPro" id="IPR023213">
    <property type="entry name" value="CAT-like_dom_sf"/>
</dbReference>
<dbReference type="CDD" id="cd06849">
    <property type="entry name" value="lipoyl_domain"/>
    <property type="match status" value="1"/>
</dbReference>
<dbReference type="GO" id="GO:0004742">
    <property type="term" value="F:dihydrolipoyllysine-residue acetyltransferase activity"/>
    <property type="evidence" value="ECO:0007669"/>
    <property type="project" value="UniProtKB-EC"/>
</dbReference>
<accession>A0A381R4C1</accession>
<dbReference type="PANTHER" id="PTHR43178:SF2">
    <property type="entry name" value="DIHYDROLIPOYLLYSINE-RESIDUE ACETYLTRANSFERASE COMPONENT OF PYRUVATE DEHYDROGENASE COMPLEX"/>
    <property type="match status" value="1"/>
</dbReference>
<dbReference type="SUPFAM" id="SSF47005">
    <property type="entry name" value="Peripheral subunit-binding domain of 2-oxo acid dehydrogenase complex"/>
    <property type="match status" value="1"/>
</dbReference>
<evidence type="ECO:0000256" key="9">
    <source>
        <dbReference type="ARBA" id="ARBA00029730"/>
    </source>
</evidence>
<evidence type="ECO:0000256" key="10">
    <source>
        <dbReference type="ARBA" id="ARBA00031531"/>
    </source>
</evidence>
<dbReference type="EMBL" id="UINC01001602">
    <property type="protein sequence ID" value="SUZ84677.1"/>
    <property type="molecule type" value="Genomic_DNA"/>
</dbReference>
<evidence type="ECO:0000256" key="7">
    <source>
        <dbReference type="ARBA" id="ARBA00023315"/>
    </source>
</evidence>
<dbReference type="GO" id="GO:0006086">
    <property type="term" value="P:pyruvate decarboxylation to acetyl-CoA"/>
    <property type="evidence" value="ECO:0007669"/>
    <property type="project" value="TreeGrafter"/>
</dbReference>
<evidence type="ECO:0000256" key="6">
    <source>
        <dbReference type="ARBA" id="ARBA00022823"/>
    </source>
</evidence>
<keyword evidence="7" id="KW-0012">Acyltransferase</keyword>
<evidence type="ECO:0000256" key="8">
    <source>
        <dbReference type="ARBA" id="ARBA00025211"/>
    </source>
</evidence>
<dbReference type="EC" id="2.3.1.12" evidence="3"/>
<dbReference type="InterPro" id="IPR050743">
    <property type="entry name" value="2-oxoacid_DH_E2_comp"/>
</dbReference>
<evidence type="ECO:0000259" key="13">
    <source>
        <dbReference type="PROSITE" id="PS51826"/>
    </source>
</evidence>
<evidence type="ECO:0000256" key="4">
    <source>
        <dbReference type="ARBA" id="ARBA00016300"/>
    </source>
</evidence>
<dbReference type="Pfam" id="PF00198">
    <property type="entry name" value="2-oxoacid_dh"/>
    <property type="match status" value="1"/>
</dbReference>
<dbReference type="Gene3D" id="2.40.50.100">
    <property type="match status" value="1"/>
</dbReference>
<dbReference type="InterPro" id="IPR001078">
    <property type="entry name" value="2-oxoacid_DH_actylTfrase"/>
</dbReference>
<dbReference type="InterPro" id="IPR036625">
    <property type="entry name" value="E3-bd_dom_sf"/>
</dbReference>